<feature type="transmembrane region" description="Helical" evidence="1">
    <location>
        <begin position="48"/>
        <end position="65"/>
    </location>
</feature>
<accession>A0A8J9ZNW2</accession>
<dbReference type="GO" id="GO:0016020">
    <property type="term" value="C:membrane"/>
    <property type="evidence" value="ECO:0007669"/>
    <property type="project" value="InterPro"/>
</dbReference>
<dbReference type="InterPro" id="IPR038050">
    <property type="entry name" value="Neuro_actylchol_rec"/>
</dbReference>
<evidence type="ECO:0000256" key="1">
    <source>
        <dbReference type="SAM" id="Phobius"/>
    </source>
</evidence>
<dbReference type="Pfam" id="PF02932">
    <property type="entry name" value="Neur_chan_memb"/>
    <property type="match status" value="1"/>
</dbReference>
<feature type="domain" description="Neurotransmitter-gated ion-channel transmembrane" evidence="2">
    <location>
        <begin position="44"/>
        <end position="247"/>
    </location>
</feature>
<dbReference type="OrthoDB" id="10377893at2759"/>
<reference evidence="3" key="1">
    <citation type="submission" date="2022-01" db="EMBL/GenBank/DDBJ databases">
        <authorList>
            <person name="Braso-Vives M."/>
        </authorList>
    </citation>
    <scope>NUCLEOTIDE SEQUENCE</scope>
</reference>
<dbReference type="InterPro" id="IPR006029">
    <property type="entry name" value="Neurotrans-gated_channel_TM"/>
</dbReference>
<dbReference type="AlphaFoldDB" id="A0A8J9ZNW2"/>
<protein>
    <submittedName>
        <fullName evidence="3">CHRNA9 protein</fullName>
    </submittedName>
</protein>
<dbReference type="SUPFAM" id="SSF90112">
    <property type="entry name" value="Neurotransmitter-gated ion-channel transmembrane pore"/>
    <property type="match status" value="1"/>
</dbReference>
<keyword evidence="1" id="KW-1133">Transmembrane helix</keyword>
<gene>
    <name evidence="3" type="primary">CHRNA9</name>
    <name evidence="3" type="ORF">BLAG_LOCUS15314</name>
</gene>
<dbReference type="PANTHER" id="PTHR46335:SF1">
    <property type="entry name" value="CUBILIN"/>
    <property type="match status" value="1"/>
</dbReference>
<sequence>MLFALGMRGTPAPEELPVPHVHHGVPVHRPGGADGNHVLRAHRQGDRLSYGMSILLSMFVSLVVINDFLPRSATFPLLGILTITAIILMGVFMLATAVVISLSGREGKLPPWARTVFLKYCAMALLLGDLSKKCRRQEEPPTLNNIAPTIASPTERMPSFTVDRFNLEEEPRRRMNLMKILVSINTVMWRIQNTLAATQSTLHKLNTWLGKSEEGDSSDREEESEWMLLSRVLDRLCFVLYFSCMFLTLPVALYSRPN</sequence>
<dbReference type="Gene3D" id="1.20.58.390">
    <property type="entry name" value="Neurotransmitter-gated ion-channel transmembrane domain"/>
    <property type="match status" value="1"/>
</dbReference>
<name>A0A8J9ZNW2_BRALA</name>
<evidence type="ECO:0000259" key="2">
    <source>
        <dbReference type="Pfam" id="PF02932"/>
    </source>
</evidence>
<evidence type="ECO:0000313" key="4">
    <source>
        <dbReference type="Proteomes" id="UP000838412"/>
    </source>
</evidence>
<feature type="transmembrane region" description="Helical" evidence="1">
    <location>
        <begin position="77"/>
        <end position="100"/>
    </location>
</feature>
<proteinExistence type="predicted"/>
<feature type="transmembrane region" description="Helical" evidence="1">
    <location>
        <begin position="236"/>
        <end position="255"/>
    </location>
</feature>
<dbReference type="EMBL" id="OV696688">
    <property type="protein sequence ID" value="CAH1257346.1"/>
    <property type="molecule type" value="Genomic_DNA"/>
</dbReference>
<dbReference type="CDD" id="cd19051">
    <property type="entry name" value="LGIC_TM_cation"/>
    <property type="match status" value="1"/>
</dbReference>
<dbReference type="GO" id="GO:0006811">
    <property type="term" value="P:monoatomic ion transport"/>
    <property type="evidence" value="ECO:0007669"/>
    <property type="project" value="InterPro"/>
</dbReference>
<dbReference type="PANTHER" id="PTHR46335">
    <property type="entry name" value="CUBILIN"/>
    <property type="match status" value="1"/>
</dbReference>
<keyword evidence="1" id="KW-0812">Transmembrane</keyword>
<dbReference type="InterPro" id="IPR036719">
    <property type="entry name" value="Neuro-gated_channel_TM_sf"/>
</dbReference>
<organism evidence="3 4">
    <name type="scientific">Branchiostoma lanceolatum</name>
    <name type="common">Common lancelet</name>
    <name type="synonym">Amphioxus lanceolatum</name>
    <dbReference type="NCBI Taxonomy" id="7740"/>
    <lineage>
        <taxon>Eukaryota</taxon>
        <taxon>Metazoa</taxon>
        <taxon>Chordata</taxon>
        <taxon>Cephalochordata</taxon>
        <taxon>Leptocardii</taxon>
        <taxon>Amphioxiformes</taxon>
        <taxon>Branchiostomatidae</taxon>
        <taxon>Branchiostoma</taxon>
    </lineage>
</organism>
<keyword evidence="4" id="KW-1185">Reference proteome</keyword>
<keyword evidence="1" id="KW-0472">Membrane</keyword>
<dbReference type="Proteomes" id="UP000838412">
    <property type="component" value="Chromosome 3"/>
</dbReference>
<evidence type="ECO:0000313" key="3">
    <source>
        <dbReference type="EMBL" id="CAH1257346.1"/>
    </source>
</evidence>